<feature type="compositionally biased region" description="Low complexity" evidence="3">
    <location>
        <begin position="658"/>
        <end position="670"/>
    </location>
</feature>
<dbReference type="InterPro" id="IPR050613">
    <property type="entry name" value="Sec_Metabolite_Reg"/>
</dbReference>
<keyword evidence="6" id="KW-1185">Reference proteome</keyword>
<comment type="subcellular location">
    <subcellularLocation>
        <location evidence="1">Nucleus</location>
    </subcellularLocation>
</comment>
<feature type="compositionally biased region" description="Low complexity" evidence="3">
    <location>
        <begin position="1044"/>
        <end position="1055"/>
    </location>
</feature>
<dbReference type="CDD" id="cd00067">
    <property type="entry name" value="GAL4"/>
    <property type="match status" value="1"/>
</dbReference>
<organism evidence="5 6">
    <name type="scientific">Mycena indigotica</name>
    <dbReference type="NCBI Taxonomy" id="2126181"/>
    <lineage>
        <taxon>Eukaryota</taxon>
        <taxon>Fungi</taxon>
        <taxon>Dikarya</taxon>
        <taxon>Basidiomycota</taxon>
        <taxon>Agaricomycotina</taxon>
        <taxon>Agaricomycetes</taxon>
        <taxon>Agaricomycetidae</taxon>
        <taxon>Agaricales</taxon>
        <taxon>Marasmiineae</taxon>
        <taxon>Mycenaceae</taxon>
        <taxon>Mycena</taxon>
    </lineage>
</organism>
<evidence type="ECO:0000313" key="6">
    <source>
        <dbReference type="Proteomes" id="UP000636479"/>
    </source>
</evidence>
<feature type="compositionally biased region" description="Basic and acidic residues" evidence="3">
    <location>
        <begin position="229"/>
        <end position="245"/>
    </location>
</feature>
<feature type="compositionally biased region" description="Polar residues" evidence="3">
    <location>
        <begin position="930"/>
        <end position="975"/>
    </location>
</feature>
<protein>
    <submittedName>
        <fullName evidence="5">Fungal specific transcription</fullName>
    </submittedName>
</protein>
<dbReference type="SMART" id="SM00066">
    <property type="entry name" value="GAL4"/>
    <property type="match status" value="1"/>
</dbReference>
<proteinExistence type="predicted"/>
<evidence type="ECO:0000259" key="4">
    <source>
        <dbReference type="PROSITE" id="PS50048"/>
    </source>
</evidence>
<evidence type="ECO:0000256" key="2">
    <source>
        <dbReference type="ARBA" id="ARBA00023242"/>
    </source>
</evidence>
<feature type="compositionally biased region" description="Polar residues" evidence="3">
    <location>
        <begin position="910"/>
        <end position="920"/>
    </location>
</feature>
<feature type="compositionally biased region" description="Polar residues" evidence="3">
    <location>
        <begin position="839"/>
        <end position="850"/>
    </location>
</feature>
<feature type="compositionally biased region" description="Basic and acidic residues" evidence="3">
    <location>
        <begin position="854"/>
        <end position="869"/>
    </location>
</feature>
<accession>A0A8H6VT04</accession>
<dbReference type="PROSITE" id="PS00463">
    <property type="entry name" value="ZN2_CY6_FUNGAL_1"/>
    <property type="match status" value="1"/>
</dbReference>
<comment type="caution">
    <text evidence="5">The sequence shown here is derived from an EMBL/GenBank/DDBJ whole genome shotgun (WGS) entry which is preliminary data.</text>
</comment>
<feature type="region of interest" description="Disordered" evidence="3">
    <location>
        <begin position="296"/>
        <end position="350"/>
    </location>
</feature>
<feature type="region of interest" description="Disordered" evidence="3">
    <location>
        <begin position="215"/>
        <end position="245"/>
    </location>
</feature>
<feature type="region of interest" description="Disordered" evidence="3">
    <location>
        <begin position="132"/>
        <end position="155"/>
    </location>
</feature>
<dbReference type="PANTHER" id="PTHR31001">
    <property type="entry name" value="UNCHARACTERIZED TRANSCRIPTIONAL REGULATORY PROTEIN"/>
    <property type="match status" value="1"/>
</dbReference>
<feature type="domain" description="Zn(2)-C6 fungal-type" evidence="4">
    <location>
        <begin position="32"/>
        <end position="63"/>
    </location>
</feature>
<dbReference type="OrthoDB" id="2269373at2759"/>
<dbReference type="GO" id="GO:0008270">
    <property type="term" value="F:zinc ion binding"/>
    <property type="evidence" value="ECO:0007669"/>
    <property type="project" value="InterPro"/>
</dbReference>
<dbReference type="RefSeq" id="XP_037215242.1">
    <property type="nucleotide sequence ID" value="XM_037368316.1"/>
</dbReference>
<dbReference type="GO" id="GO:0005634">
    <property type="term" value="C:nucleus"/>
    <property type="evidence" value="ECO:0007669"/>
    <property type="project" value="UniProtKB-SubCell"/>
</dbReference>
<dbReference type="PANTHER" id="PTHR31001:SF89">
    <property type="entry name" value="ZN(2)-C6 FUNGAL-TYPE DOMAIN-CONTAINING PROTEIN"/>
    <property type="match status" value="1"/>
</dbReference>
<name>A0A8H6VT04_9AGAR</name>
<feature type="compositionally biased region" description="Polar residues" evidence="3">
    <location>
        <begin position="215"/>
        <end position="224"/>
    </location>
</feature>
<gene>
    <name evidence="5" type="ORF">MIND_01180300</name>
</gene>
<dbReference type="Proteomes" id="UP000636479">
    <property type="component" value="Unassembled WGS sequence"/>
</dbReference>
<dbReference type="Gene3D" id="4.10.240.10">
    <property type="entry name" value="Zn(2)-C6 fungal-type DNA-binding domain"/>
    <property type="match status" value="1"/>
</dbReference>
<feature type="compositionally biased region" description="Polar residues" evidence="3">
    <location>
        <begin position="140"/>
        <end position="152"/>
    </location>
</feature>
<evidence type="ECO:0000256" key="1">
    <source>
        <dbReference type="ARBA" id="ARBA00004123"/>
    </source>
</evidence>
<dbReference type="Pfam" id="PF00172">
    <property type="entry name" value="Zn_clus"/>
    <property type="match status" value="1"/>
</dbReference>
<dbReference type="GeneID" id="59350832"/>
<feature type="compositionally biased region" description="Low complexity" evidence="3">
    <location>
        <begin position="1072"/>
        <end position="1081"/>
    </location>
</feature>
<feature type="compositionally biased region" description="Polar residues" evidence="3">
    <location>
        <begin position="338"/>
        <end position="348"/>
    </location>
</feature>
<dbReference type="GO" id="GO:0000981">
    <property type="term" value="F:DNA-binding transcription factor activity, RNA polymerase II-specific"/>
    <property type="evidence" value="ECO:0007669"/>
    <property type="project" value="InterPro"/>
</dbReference>
<feature type="region of interest" description="Disordered" evidence="3">
    <location>
        <begin position="1"/>
        <end position="24"/>
    </location>
</feature>
<dbReference type="PROSITE" id="PS50048">
    <property type="entry name" value="ZN2_CY6_FUNGAL_2"/>
    <property type="match status" value="1"/>
</dbReference>
<feature type="region of interest" description="Disordered" evidence="3">
    <location>
        <begin position="650"/>
        <end position="673"/>
    </location>
</feature>
<keyword evidence="2" id="KW-0539">Nucleus</keyword>
<dbReference type="InterPro" id="IPR036864">
    <property type="entry name" value="Zn2-C6_fun-type_DNA-bd_sf"/>
</dbReference>
<sequence>MTDQDDEQSKGQTTPAAGPANPPQVRSRITVVCAECKRLKLKCDRRTPCGSCVKRDTVARCVYSPAAAEKVDLHSLNNRLIQVEQLLAQGNNVIPTQQAATPSPPVPLTPLAIPLVELHSACLAPLGLPTPAIPPRTRSESLTSRPSPRITTIPSLAPSPALLRLIPSAQRLPGRLAAGHTALTSLAAAPFPFSWFEARAYSFISGLTGTADGNATSNTPSLFNNPAKAAKEARKREREEKKERARSIFSGGANGTHNFANFGGYTALLNGTGNTPYQGYGNPAYDVPLVHTLAEPQSDPIEPDQDSLDNSEQEVDELDNEAGEDTDGLTLRPAGAHPSNTAIRTQRQPRGDPRTAFFALLCGVLALSANSAEPDELPEADLLALAKRAATEYFEPPPSAVVADKERERLQAEVDAILGMWAVGVCLMRRSSSPGEEVYVHVAQTVAYARVAGLDQETVHRLPADTRADLATKATAARKRQHQQPPTVVKMEEVEECLGIAGLKQKDECVHVLRARTWWTVCWGDILAAEATDIAPAIALGTTAQHQSVSLNQLNGEDTDLLDRSVDWSEDDFASFAGKRFGAWPRFARVLHHVHTLTGMEGASSAESIIRAWAAAEGGGDFPNTNGFTSPVASPSISSHVPAFAYGSRQEGMEVDSHSPSSATSSQSSSPEIEAMQHRAEVALLANRAILKLWMSWMAFNPSATSARTCPPTIPMQAVYGAVGAAHGIVQACRSLQALPLPVQSSSLGLLADPPMRSVFDAGIVCAHAALRYPIAVFAAGARESLATALALLRVPPQTWSGQTEGVRVLEGLARRAGVLEESYKIAGNAPKRKHDATDTQSASHATSNGVDVALREKEMQRDKASSSKEKKKRTSYPSVGIRVRPGKETPFFASGSASPVVPPPPRKGSASNNGSPSARQQDEMAYYALSQQPKAGPSSNPAQQPQSLMNAYRSRSSSISQDPRLQPPKDQQSIPMDYSVPFSAGGNAPPSSQPLEDFSRRSFGELPPPTSQQPQQGYASEAMYELQPPRAGSYDADAYGNVGSPFGSSSSGSPYNTTATSVPFGGPSPPSYSTQQPYYSNGYDAPPQPQQTQFDVGVGPSPPRQYHGHVEQDGRHDMTASWAATVPDSHPQQQFWPTPNVSASDEYNKFYSH</sequence>
<dbReference type="SUPFAM" id="SSF57701">
    <property type="entry name" value="Zn2/Cys6 DNA-binding domain"/>
    <property type="match status" value="1"/>
</dbReference>
<evidence type="ECO:0000256" key="3">
    <source>
        <dbReference type="SAM" id="MobiDB-lite"/>
    </source>
</evidence>
<feature type="compositionally biased region" description="Acidic residues" evidence="3">
    <location>
        <begin position="301"/>
        <end position="327"/>
    </location>
</feature>
<evidence type="ECO:0000313" key="5">
    <source>
        <dbReference type="EMBL" id="KAF7292814.1"/>
    </source>
</evidence>
<feature type="region of interest" description="Disordered" evidence="3">
    <location>
        <begin position="829"/>
        <end position="1116"/>
    </location>
</feature>
<dbReference type="EMBL" id="JACAZF010000011">
    <property type="protein sequence ID" value="KAF7292814.1"/>
    <property type="molecule type" value="Genomic_DNA"/>
</dbReference>
<reference evidence="5" key="1">
    <citation type="submission" date="2020-05" db="EMBL/GenBank/DDBJ databases">
        <title>Mycena genomes resolve the evolution of fungal bioluminescence.</title>
        <authorList>
            <person name="Tsai I.J."/>
        </authorList>
    </citation>
    <scope>NUCLEOTIDE SEQUENCE</scope>
    <source>
        <strain evidence="5">171206Taipei</strain>
    </source>
</reference>
<dbReference type="InterPro" id="IPR001138">
    <property type="entry name" value="Zn2Cys6_DnaBD"/>
</dbReference>
<dbReference type="AlphaFoldDB" id="A0A8H6VT04"/>